<dbReference type="GO" id="GO:0005665">
    <property type="term" value="C:RNA polymerase II, core complex"/>
    <property type="evidence" value="ECO:0007669"/>
    <property type="project" value="TreeGrafter"/>
</dbReference>
<dbReference type="InterPro" id="IPR000783">
    <property type="entry name" value="RNA_pol_subH/Rpb5_C"/>
</dbReference>
<dbReference type="GO" id="GO:0003899">
    <property type="term" value="F:DNA-directed RNA polymerase activity"/>
    <property type="evidence" value="ECO:0007669"/>
    <property type="project" value="InterPro"/>
</dbReference>
<dbReference type="SUPFAM" id="SSF55287">
    <property type="entry name" value="RPB5-like RNA polymerase subunit"/>
    <property type="match status" value="1"/>
</dbReference>
<dbReference type="GO" id="GO:0006362">
    <property type="term" value="P:transcription elongation by RNA polymerase I"/>
    <property type="evidence" value="ECO:0007669"/>
    <property type="project" value="TreeGrafter"/>
</dbReference>
<dbReference type="GO" id="GO:0005666">
    <property type="term" value="C:RNA polymerase III complex"/>
    <property type="evidence" value="ECO:0007669"/>
    <property type="project" value="TreeGrafter"/>
</dbReference>
<accession>A0A6C0IQ59</accession>
<dbReference type="PANTHER" id="PTHR10535:SF0">
    <property type="entry name" value="DNA-DIRECTED RNA POLYMERASES I, II, AND III SUBUNIT RPABC1"/>
    <property type="match status" value="1"/>
</dbReference>
<evidence type="ECO:0000259" key="2">
    <source>
        <dbReference type="Pfam" id="PF01191"/>
    </source>
</evidence>
<dbReference type="GO" id="GO:0005736">
    <property type="term" value="C:RNA polymerase I complex"/>
    <property type="evidence" value="ECO:0007669"/>
    <property type="project" value="TreeGrafter"/>
</dbReference>
<evidence type="ECO:0000313" key="3">
    <source>
        <dbReference type="EMBL" id="QHT95348.1"/>
    </source>
</evidence>
<dbReference type="GO" id="GO:0042797">
    <property type="term" value="P:tRNA transcription by RNA polymerase III"/>
    <property type="evidence" value="ECO:0007669"/>
    <property type="project" value="TreeGrafter"/>
</dbReference>
<sequence>MASNNLILKLHKSRVNLLKQCDTLGYDVSEHLDTSNLEVDKLYMNNKLDMIVENGKNKIYIKYSFPTDKKNNTFTKKDLDNLKDELFEVENTLTKNDILIVVTDDEPNDSLVTRMKYLYEQEGVFIVIHNIKRLQYNVLEHTLVPECKILTNEELDQLKVKYNIRDLTQLPEVSRFDPQSLAICMRPGQVCKYTRKSVSALEHEYYRVCVN</sequence>
<dbReference type="InterPro" id="IPR014381">
    <property type="entry name" value="Arch_Rpo5/euc_Rpb5"/>
</dbReference>
<dbReference type="Gene3D" id="3.90.940.20">
    <property type="entry name" value="RPB5-like RNA polymerase subunit"/>
    <property type="match status" value="1"/>
</dbReference>
<dbReference type="PIRSF" id="PIRSF000747">
    <property type="entry name" value="RPB5"/>
    <property type="match status" value="1"/>
</dbReference>
<dbReference type="PANTHER" id="PTHR10535">
    <property type="entry name" value="DNA-DIRECTED RNA POLYMERASES I, II, AND III SUBUNIT RPABC1"/>
    <property type="match status" value="1"/>
</dbReference>
<dbReference type="InterPro" id="IPR035913">
    <property type="entry name" value="RPB5-like_sf"/>
</dbReference>
<dbReference type="AlphaFoldDB" id="A0A6C0IQ59"/>
<name>A0A6C0IQ59_9ZZZZ</name>
<reference evidence="3" key="1">
    <citation type="journal article" date="2020" name="Nature">
        <title>Giant virus diversity and host interactions through global metagenomics.</title>
        <authorList>
            <person name="Schulz F."/>
            <person name="Roux S."/>
            <person name="Paez-Espino D."/>
            <person name="Jungbluth S."/>
            <person name="Walsh D.A."/>
            <person name="Denef V.J."/>
            <person name="McMahon K.D."/>
            <person name="Konstantinidis K.T."/>
            <person name="Eloe-Fadrosh E.A."/>
            <person name="Kyrpides N.C."/>
            <person name="Woyke T."/>
        </authorList>
    </citation>
    <scope>NUCLEOTIDE SEQUENCE</scope>
    <source>
        <strain evidence="3">GVMAG-M-3300024261-8</strain>
    </source>
</reference>
<feature type="domain" description="RNA polymerase subunit H/Rpb5 C-terminal" evidence="2">
    <location>
        <begin position="136"/>
        <end position="209"/>
    </location>
</feature>
<protein>
    <recommendedName>
        <fullName evidence="2">RNA polymerase subunit H/Rpb5 C-terminal domain-containing protein</fullName>
    </recommendedName>
</protein>
<dbReference type="Pfam" id="PF01191">
    <property type="entry name" value="RNA_pol_Rpb5_C"/>
    <property type="match status" value="1"/>
</dbReference>
<evidence type="ECO:0000256" key="1">
    <source>
        <dbReference type="ARBA" id="ARBA00023163"/>
    </source>
</evidence>
<dbReference type="GO" id="GO:0003677">
    <property type="term" value="F:DNA binding"/>
    <property type="evidence" value="ECO:0007669"/>
    <property type="project" value="InterPro"/>
</dbReference>
<keyword evidence="1" id="KW-0804">Transcription</keyword>
<dbReference type="GO" id="GO:0006366">
    <property type="term" value="P:transcription by RNA polymerase II"/>
    <property type="evidence" value="ECO:0007669"/>
    <property type="project" value="TreeGrafter"/>
</dbReference>
<organism evidence="3">
    <name type="scientific">viral metagenome</name>
    <dbReference type="NCBI Taxonomy" id="1070528"/>
    <lineage>
        <taxon>unclassified sequences</taxon>
        <taxon>metagenomes</taxon>
        <taxon>organismal metagenomes</taxon>
    </lineage>
</organism>
<dbReference type="EMBL" id="MN740240">
    <property type="protein sequence ID" value="QHT95348.1"/>
    <property type="molecule type" value="Genomic_DNA"/>
</dbReference>
<proteinExistence type="predicted"/>